<sequence length="43" mass="4920">MVWPHAQNKAISALLAQKDYKVSKVSKGFKENLGKMARKVMRM</sequence>
<reference evidence="2" key="1">
    <citation type="submission" date="2009-07" db="EMBL/GenBank/DDBJ databases">
        <title>Complete genome sequence of Zobellia galactanivorans Dsij.</title>
        <authorList>
            <consortium name="Genoscope - CEA"/>
        </authorList>
    </citation>
    <scope>NUCLEOTIDE SEQUENCE [LARGE SCALE GENOMIC DNA]</scope>
    <source>
        <strain evidence="2">DSM 12802 / CCUG 47099 / CIP 106680 / NCIMB 13871 / Dsij</strain>
    </source>
</reference>
<accession>G0L2I0</accession>
<dbReference type="AlphaFoldDB" id="G0L2I0"/>
<name>G0L2I0_ZOBGA</name>
<evidence type="ECO:0000313" key="1">
    <source>
        <dbReference type="EMBL" id="CAZ94999.1"/>
    </source>
</evidence>
<protein>
    <submittedName>
        <fullName evidence="1">Uncharacterized protein</fullName>
    </submittedName>
</protein>
<keyword evidence="2" id="KW-1185">Reference proteome</keyword>
<evidence type="ECO:0000313" key="2">
    <source>
        <dbReference type="Proteomes" id="UP000008898"/>
    </source>
</evidence>
<reference evidence="1 2" key="2">
    <citation type="journal article" date="2012" name="Environ. Microbiol.">
        <title>Characterization of the first alginolytic operons in a marine bacterium: from their emergence in marine Flavobacteriia to their independent transfers to marine Proteobacteria and human gut Bacteroides.</title>
        <authorList>
            <person name="Thomas F."/>
            <person name="Barbeyron T."/>
            <person name="Tonon T."/>
            <person name="Genicot S."/>
            <person name="Czjzek M."/>
            <person name="Michel G."/>
        </authorList>
    </citation>
    <scope>NUCLEOTIDE SEQUENCE [LARGE SCALE GENOMIC DNA]</scope>
    <source>
        <strain evidence="2">DSM 12802 / CCUG 47099 / CIP 106680 / NCIMB 13871 / Dsij</strain>
    </source>
</reference>
<gene>
    <name evidence="1" type="ordered locus">zobellia_941</name>
</gene>
<dbReference type="Proteomes" id="UP000008898">
    <property type="component" value="Chromosome"/>
</dbReference>
<proteinExistence type="predicted"/>
<dbReference type="HOGENOM" id="CLU_3241812_0_0_10"/>
<dbReference type="EMBL" id="FP476056">
    <property type="protein sequence ID" value="CAZ94999.1"/>
    <property type="molecule type" value="Genomic_DNA"/>
</dbReference>
<dbReference type="KEGG" id="zga:ZOBELLIA_941"/>
<organism evidence="1 2">
    <name type="scientific">Zobellia galactanivorans (strain DSM 12802 / CCUG 47099 / CIP 106680 / NCIMB 13871 / Dsij)</name>
    <dbReference type="NCBI Taxonomy" id="63186"/>
    <lineage>
        <taxon>Bacteria</taxon>
        <taxon>Pseudomonadati</taxon>
        <taxon>Bacteroidota</taxon>
        <taxon>Flavobacteriia</taxon>
        <taxon>Flavobacteriales</taxon>
        <taxon>Flavobacteriaceae</taxon>
        <taxon>Zobellia</taxon>
    </lineage>
</organism>